<keyword evidence="3" id="KW-1185">Reference proteome</keyword>
<sequence>MNLHILIGALFGAVLGIAIGKVSGGNPDAAAKHMIERSEKTKISNRTRTVREDKLVDVQACRDAIAASAIPDGRHPLLRKMDRERALRRWLELDSSSALAEAESNQDDSFAIDLFKQWVELDPISAVEGLGKLNPSLADKLSRDFFITLMGRDPVLAAQEFRKDRWQLGQKSLSDRLEFNRVISLAWFNADPDAAIASLDGVDLRVRDADNLTEGSILIGWGKVDFDAAWTYLTEKTGSIDDSLTSPGGMDLLAEGLLCGKSEAIAVLASLSDLDGRDMRNRVSQLADTMVRVDMQESLDWALEQPEDDPIRKNILRYVASKMAAADPDRALEMLDESKGTGARYVIEGITRESFAALASSDPVASAERILDLPVGQRKAAMGGWLTRVFASDPDAALAQCRNWMEDPELSADLPAAWALSFSWEHGSGVRDPGEMLAAMPELNDAVNGMVLSTWAKSDPESAANWVTERLELGEKVPFNDGPFIDDSFLMDLSISRPEFTANWVMGLPDGEIQREAARTLISNWAAFDPDAANNWINSLPPGPVRGAAEEGLSKTTKQNQSPF</sequence>
<accession>A0A934VX72</accession>
<gene>
    <name evidence="2" type="ORF">JIN85_16620</name>
</gene>
<organism evidence="2 3">
    <name type="scientific">Luteolibacter pohnpeiensis</name>
    <dbReference type="NCBI Taxonomy" id="454153"/>
    <lineage>
        <taxon>Bacteria</taxon>
        <taxon>Pseudomonadati</taxon>
        <taxon>Verrucomicrobiota</taxon>
        <taxon>Verrucomicrobiia</taxon>
        <taxon>Verrucomicrobiales</taxon>
        <taxon>Verrucomicrobiaceae</taxon>
        <taxon>Luteolibacter</taxon>
    </lineage>
</organism>
<reference evidence="2" key="1">
    <citation type="submission" date="2021-01" db="EMBL/GenBank/DDBJ databases">
        <title>Modified the classification status of verrucomicrobia.</title>
        <authorList>
            <person name="Feng X."/>
        </authorList>
    </citation>
    <scope>NUCLEOTIDE SEQUENCE</scope>
    <source>
        <strain evidence="2">KCTC 22041</strain>
    </source>
</reference>
<dbReference type="AlphaFoldDB" id="A0A934VX72"/>
<evidence type="ECO:0000313" key="2">
    <source>
        <dbReference type="EMBL" id="MBK1884045.1"/>
    </source>
</evidence>
<feature type="compositionally biased region" description="Polar residues" evidence="1">
    <location>
        <begin position="554"/>
        <end position="564"/>
    </location>
</feature>
<comment type="caution">
    <text evidence="2">The sequence shown here is derived from an EMBL/GenBank/DDBJ whole genome shotgun (WGS) entry which is preliminary data.</text>
</comment>
<name>A0A934VX72_9BACT</name>
<dbReference type="RefSeq" id="WP_200272856.1">
    <property type="nucleotide sequence ID" value="NZ_JAENIJ010000033.1"/>
</dbReference>
<protein>
    <submittedName>
        <fullName evidence="2">Uncharacterized protein</fullName>
    </submittedName>
</protein>
<evidence type="ECO:0000256" key="1">
    <source>
        <dbReference type="SAM" id="MobiDB-lite"/>
    </source>
</evidence>
<feature type="region of interest" description="Disordered" evidence="1">
    <location>
        <begin position="538"/>
        <end position="564"/>
    </location>
</feature>
<proteinExistence type="predicted"/>
<evidence type="ECO:0000313" key="3">
    <source>
        <dbReference type="Proteomes" id="UP000603141"/>
    </source>
</evidence>
<dbReference type="Proteomes" id="UP000603141">
    <property type="component" value="Unassembled WGS sequence"/>
</dbReference>
<dbReference type="EMBL" id="JAENIJ010000033">
    <property type="protein sequence ID" value="MBK1884045.1"/>
    <property type="molecule type" value="Genomic_DNA"/>
</dbReference>